<reference evidence="2" key="1">
    <citation type="submission" date="2017-09" db="EMBL/GenBank/DDBJ databases">
        <title>Depth-based differentiation of microbial function through sediment-hosted aquifers and enrichment of novel symbionts in the deep terrestrial subsurface.</title>
        <authorList>
            <person name="Probst A.J."/>
            <person name="Ladd B."/>
            <person name="Jarett J.K."/>
            <person name="Geller-Mcgrath D.E."/>
            <person name="Sieber C.M.K."/>
            <person name="Emerson J.B."/>
            <person name="Anantharaman K."/>
            <person name="Thomas B.C."/>
            <person name="Malmstrom R."/>
            <person name="Stieglmeier M."/>
            <person name="Klingl A."/>
            <person name="Woyke T."/>
            <person name="Ryan C.M."/>
            <person name="Banfield J.F."/>
        </authorList>
    </citation>
    <scope>NUCLEOTIDE SEQUENCE [LARGE SCALE GENOMIC DNA]</scope>
</reference>
<dbReference type="Proteomes" id="UP000229706">
    <property type="component" value="Unassembled WGS sequence"/>
</dbReference>
<proteinExistence type="predicted"/>
<protein>
    <recommendedName>
        <fullName evidence="3">AbiEi antitoxin C-terminal domain-containing protein</fullName>
    </recommendedName>
</protein>
<evidence type="ECO:0000313" key="2">
    <source>
        <dbReference type="Proteomes" id="UP000229706"/>
    </source>
</evidence>
<evidence type="ECO:0000313" key="1">
    <source>
        <dbReference type="EMBL" id="PJB88148.1"/>
    </source>
</evidence>
<accession>A0A2M8DCL6</accession>
<evidence type="ECO:0008006" key="3">
    <source>
        <dbReference type="Google" id="ProtNLM"/>
    </source>
</evidence>
<sequence length="201" mass="24016">MDVNRITKLRFIEEFRRQRIVLFSINDTKKIFSLENNNTTKHLLIRLRKDRIVERLARDKYQFLLTENPPHEFTVANFLVAPSYISLESALSYYGIIDQFPYRITSITISKQRTLMIKNKQYSYSSIKKGKFKDYIKIDDFLIASKEKAIFDYVYFAFNGLRTLNTLLDIKNHLHNKPIFDYFIKNGDDHLIKFIKKNVKL</sequence>
<dbReference type="EMBL" id="PFTH01000128">
    <property type="protein sequence ID" value="PJB88148.1"/>
    <property type="molecule type" value="Genomic_DNA"/>
</dbReference>
<name>A0A2M8DCL6_9BACT</name>
<comment type="caution">
    <text evidence="1">The sequence shown here is derived from an EMBL/GenBank/DDBJ whole genome shotgun (WGS) entry which is preliminary data.</text>
</comment>
<gene>
    <name evidence="1" type="ORF">CO083_03250</name>
</gene>
<organism evidence="1 2">
    <name type="scientific">Candidatus Roizmanbacteria bacterium CG_4_9_14_0_8_um_filter_34_12</name>
    <dbReference type="NCBI Taxonomy" id="1974840"/>
    <lineage>
        <taxon>Bacteria</taxon>
        <taxon>Candidatus Roizmaniibacteriota</taxon>
    </lineage>
</organism>
<dbReference type="AlphaFoldDB" id="A0A2M8DCL6"/>